<evidence type="ECO:0000256" key="7">
    <source>
        <dbReference type="ARBA" id="ARBA00022723"/>
    </source>
</evidence>
<feature type="coiled-coil region" evidence="15">
    <location>
        <begin position="787"/>
        <end position="842"/>
    </location>
</feature>
<evidence type="ECO:0000256" key="11">
    <source>
        <dbReference type="ARBA" id="ARBA00023054"/>
    </source>
</evidence>
<sequence length="1820" mass="206950">MELDADNSLLQTLAQGKAMDLDHWPSLLSRLMTRLEKVVIFKVFPTPLQALYLMTRQIIIYSFPCPANRTDFASKEQSSNQLPDPEREHSEHSATEEDVKKNSGSASLPPALHLLLSSITSTLFTHFSKAPPHTIQRLAELLLSPCSHYRTLSSYLHALDRVVHVTSPTTLFPLPPIMSDPFVTALHSNGSFNDGVDLHSITSVYSPSNNTGKFSLGSDEALGGALLTPITWLKKSGSNSPLEGEVITQRSTEIIEGPNGPGGVETVSVSFNGASSATTIFNTSVDGLSLSKAESENTINQTSTQEEKVDESIHLTKENFNGTKWDDEEPHVRGPEEIGVKDMGPQLERNSDNLQQITVLDPAVNLKLAQDDDKPLNNGVEKTGHKRETEMDHVMSIDGIDDGSAALPAKRAAIDEEDKDDSISPCKFKKCKSGDSVQLDHNVIKKPEDIGINTCTTTDKNKLLDHNVIKKPEDIGMNTCTTTDKNKLLDSENCNNIFLTKVKPNVYFSSIAQITRLKIQGIRSFDSQHPEYISFHSPLTLIVGQNGCGKTSIIECLKYASTGQQPPNTKGGAFIHDPKLSGDKESIGHVKLEFLNASQNKLVVSRTMSLTAKKGGVTQKTLDCTLLMHNHGERHTMSTRVADMDRIVPAQMGVTAAVLDNVIFCHQDDSLWPMAEPQKLKEKFDKIFDAQKYTKAIENMIKMRKLHKEELGKLVIHEANNKTMKEKADRAQKRLLQLEDEIDSLREKIESYNTNIKLASEEAKKKKIASNKALGTVEELKNKKDRANGYQSFLATLKEDLEELQESDEWLQSTLDQYEARMTQYRLQSQEYQSQYAELERVLVVSRRTVAEKQTERGLHQAEKKSYEAQIETRDQLIKEFARKHAIKGFQDDLDECHVRKFMENMQKLAQEKDRELDQARNSTKDELNQIQNELSKLETCKATRIQEKVNSKAAINANEVRINSKQREANFIQVDEGAKVALEASLSDAQKRLDEANIQLKAMDWDKKIKSEDSNLRELELEANHLKDELFKSNKLAKDQAALEYAKTQAKNSQISLDAMIETFNERLIPVLSHDWSLDSLEDKFKSILSERSQALADTVRKRDLAEREYRDHEFKLSTQIDTLKLKINEIEKCEKVVLSSISTATGEPLKNVEAFLEELNAIEEECNELRQDLGSMSVVREYYEKSLVTVREQNCCRLCERKFVNTKEKVLAEGKIEKLLKKYVEEQARKDLKILEEDLEKANAARPYFDTLNKLKIEEIPLIQSEIKKLEAEKIKLVATCESYDNTVNDKMSEKQDVEILTTTVNDIVKYHKDNLRYQEEIKRLSSHQKSKDDCMTVEEIQKKSASCDEMLRVLRKKIENLTNDRNNAKSEIASLEIEVSNLMQKLSLTQFQLEKKKALLATIEEHRENSKNEREAMRKVDQELESLTPQFTKFKVKYADIQRRGETKAKEVHAEKDKLSQSINRLKMIETAIEKYIEDGGPERLTACDRELRDLEQDQQRTEGKLSQVTENATELNSRITDSEKIKRSILSNIRYRKTLRDLDATNKEVLILEERIVHEDADRLVQEHLTAEKHGQDLMAERGPLVGQMSAKDNELTALIKEWETDYKDASQKYRETHIKVETTKAAIEDIIKCTHAVDNAIMKYHTLKMEQINTIAGDMWTSTYQGTDIDTIMIRSENENNSTSLKRNYNYRLCMLKQDAELDMRGRCSAGQRVLASIIIRLALAECFGVSCGVIALDEPTTNLDRENINALAESLNRIIRARKSQINFQLIIITHDEEFLQAMKCSEFTDIFWHVSRDVHQKSTIKMESLRENN</sequence>
<evidence type="ECO:0000256" key="9">
    <source>
        <dbReference type="ARBA" id="ARBA00022801"/>
    </source>
</evidence>
<evidence type="ECO:0000313" key="19">
    <source>
        <dbReference type="Proteomes" id="UP000283383"/>
    </source>
</evidence>
<comment type="subcellular location">
    <subcellularLocation>
        <location evidence="3">Chromosome</location>
    </subcellularLocation>
    <subcellularLocation>
        <location evidence="2">Nucleus</location>
    </subcellularLocation>
</comment>
<feature type="coiled-coil region" evidence="15">
    <location>
        <begin position="1227"/>
        <end position="1289"/>
    </location>
</feature>
<dbReference type="InterPro" id="IPR004584">
    <property type="entry name" value="Rad50_eukaryotes"/>
</dbReference>
<organism evidence="18 19">
    <name type="scientific">Golovinomyces cichoracearum</name>
    <dbReference type="NCBI Taxonomy" id="62708"/>
    <lineage>
        <taxon>Eukaryota</taxon>
        <taxon>Fungi</taxon>
        <taxon>Dikarya</taxon>
        <taxon>Ascomycota</taxon>
        <taxon>Pezizomycotina</taxon>
        <taxon>Leotiomycetes</taxon>
        <taxon>Erysiphales</taxon>
        <taxon>Erysiphaceae</taxon>
        <taxon>Golovinomyces</taxon>
    </lineage>
</organism>
<comment type="similarity">
    <text evidence="4">Belongs to the SMC family. RAD50 subfamily.</text>
</comment>
<keyword evidence="11 15" id="KW-0175">Coiled coil</keyword>
<evidence type="ECO:0000256" key="10">
    <source>
        <dbReference type="ARBA" id="ARBA00022833"/>
    </source>
</evidence>
<keyword evidence="12" id="KW-0234">DNA repair</keyword>
<evidence type="ECO:0000256" key="14">
    <source>
        <dbReference type="ARBA" id="ARBA00049360"/>
    </source>
</evidence>
<accession>A0A420I644</accession>
<evidence type="ECO:0000259" key="17">
    <source>
        <dbReference type="Pfam" id="PF13476"/>
    </source>
</evidence>
<dbReference type="GO" id="GO:0003691">
    <property type="term" value="F:double-stranded telomeric DNA binding"/>
    <property type="evidence" value="ECO:0007669"/>
    <property type="project" value="TreeGrafter"/>
</dbReference>
<keyword evidence="8" id="KW-0227">DNA damage</keyword>
<feature type="coiled-coil region" evidence="15">
    <location>
        <begin position="1488"/>
        <end position="1515"/>
    </location>
</feature>
<evidence type="ECO:0000256" key="15">
    <source>
        <dbReference type="SAM" id="Coils"/>
    </source>
</evidence>
<dbReference type="InterPro" id="IPR027417">
    <property type="entry name" value="P-loop_NTPase"/>
</dbReference>
<evidence type="ECO:0000256" key="3">
    <source>
        <dbReference type="ARBA" id="ARBA00004286"/>
    </source>
</evidence>
<evidence type="ECO:0000256" key="13">
    <source>
        <dbReference type="ARBA" id="ARBA00023242"/>
    </source>
</evidence>
<comment type="catalytic activity">
    <reaction evidence="14">
        <text>ATP + H2O = ADP + phosphate + H(+)</text>
        <dbReference type="Rhea" id="RHEA:13065"/>
        <dbReference type="ChEBI" id="CHEBI:15377"/>
        <dbReference type="ChEBI" id="CHEBI:15378"/>
        <dbReference type="ChEBI" id="CHEBI:30616"/>
        <dbReference type="ChEBI" id="CHEBI:43474"/>
        <dbReference type="ChEBI" id="CHEBI:456216"/>
    </reaction>
</comment>
<feature type="coiled-coil region" evidence="15">
    <location>
        <begin position="980"/>
        <end position="1037"/>
    </location>
</feature>
<dbReference type="GO" id="GO:0000794">
    <property type="term" value="C:condensed nuclear chromosome"/>
    <property type="evidence" value="ECO:0007669"/>
    <property type="project" value="TreeGrafter"/>
</dbReference>
<dbReference type="FunFam" id="3.40.50.300:FF:001195">
    <property type="entry name" value="DNA repair protein rad50"/>
    <property type="match status" value="1"/>
</dbReference>
<evidence type="ECO:0000313" key="18">
    <source>
        <dbReference type="EMBL" id="RKF65170.1"/>
    </source>
</evidence>
<dbReference type="GO" id="GO:0046872">
    <property type="term" value="F:metal ion binding"/>
    <property type="evidence" value="ECO:0007669"/>
    <property type="project" value="UniProtKB-KW"/>
</dbReference>
<dbReference type="GO" id="GO:0030870">
    <property type="term" value="C:Mre11 complex"/>
    <property type="evidence" value="ECO:0007669"/>
    <property type="project" value="InterPro"/>
</dbReference>
<protein>
    <recommendedName>
        <fullName evidence="5">DNA repair protein RAD50</fullName>
    </recommendedName>
</protein>
<evidence type="ECO:0000256" key="1">
    <source>
        <dbReference type="ARBA" id="ARBA00001947"/>
    </source>
</evidence>
<feature type="coiled-coil region" evidence="15">
    <location>
        <begin position="714"/>
        <end position="762"/>
    </location>
</feature>
<dbReference type="GO" id="GO:0016887">
    <property type="term" value="F:ATP hydrolysis activity"/>
    <property type="evidence" value="ECO:0007669"/>
    <property type="project" value="InterPro"/>
</dbReference>
<evidence type="ECO:0000256" key="6">
    <source>
        <dbReference type="ARBA" id="ARBA00022454"/>
    </source>
</evidence>
<comment type="cofactor">
    <cofactor evidence="1">
        <name>Zn(2+)</name>
        <dbReference type="ChEBI" id="CHEBI:29105"/>
    </cofactor>
</comment>
<dbReference type="STRING" id="62708.A0A420I644"/>
<feature type="region of interest" description="Disordered" evidence="16">
    <location>
        <begin position="72"/>
        <end position="105"/>
    </location>
</feature>
<feature type="coiled-coil region" evidence="15">
    <location>
        <begin position="899"/>
        <end position="941"/>
    </location>
</feature>
<keyword evidence="19" id="KW-1185">Reference proteome</keyword>
<evidence type="ECO:0000256" key="2">
    <source>
        <dbReference type="ARBA" id="ARBA00004123"/>
    </source>
</evidence>
<dbReference type="Gene3D" id="3.40.50.300">
    <property type="entry name" value="P-loop containing nucleotide triphosphate hydrolases"/>
    <property type="match status" value="2"/>
</dbReference>
<dbReference type="GO" id="GO:0000722">
    <property type="term" value="P:telomere maintenance via recombination"/>
    <property type="evidence" value="ECO:0007669"/>
    <property type="project" value="TreeGrafter"/>
</dbReference>
<keyword evidence="10" id="KW-0862">Zinc</keyword>
<evidence type="ECO:0000256" key="5">
    <source>
        <dbReference type="ARBA" id="ARBA00017893"/>
    </source>
</evidence>
<evidence type="ECO:0000256" key="12">
    <source>
        <dbReference type="ARBA" id="ARBA00023204"/>
    </source>
</evidence>
<feature type="domain" description="Rad50/SbcC-type AAA" evidence="17">
    <location>
        <begin position="516"/>
        <end position="750"/>
    </location>
</feature>
<dbReference type="GO" id="GO:0006302">
    <property type="term" value="P:double-strand break repair"/>
    <property type="evidence" value="ECO:0007669"/>
    <property type="project" value="InterPro"/>
</dbReference>
<dbReference type="EMBL" id="MCBQ01012548">
    <property type="protein sequence ID" value="RKF65170.1"/>
    <property type="molecule type" value="Genomic_DNA"/>
</dbReference>
<evidence type="ECO:0000256" key="8">
    <source>
        <dbReference type="ARBA" id="ARBA00022763"/>
    </source>
</evidence>
<proteinExistence type="inferred from homology"/>
<dbReference type="GO" id="GO:0070192">
    <property type="term" value="P:chromosome organization involved in meiotic cell cycle"/>
    <property type="evidence" value="ECO:0007669"/>
    <property type="project" value="TreeGrafter"/>
</dbReference>
<gene>
    <name evidence="18" type="ORF">GcM3_125016</name>
</gene>
<keyword evidence="13" id="KW-0539">Nucleus</keyword>
<dbReference type="GO" id="GO:0051880">
    <property type="term" value="F:G-quadruplex DNA binding"/>
    <property type="evidence" value="ECO:0007669"/>
    <property type="project" value="TreeGrafter"/>
</dbReference>
<comment type="caution">
    <text evidence="18">The sequence shown here is derived from an EMBL/GenBank/DDBJ whole genome shotgun (WGS) entry which is preliminary data.</text>
</comment>
<dbReference type="PANTHER" id="PTHR18867">
    <property type="entry name" value="RAD50"/>
    <property type="match status" value="1"/>
</dbReference>
<evidence type="ECO:0000256" key="16">
    <source>
        <dbReference type="SAM" id="MobiDB-lite"/>
    </source>
</evidence>
<dbReference type="PANTHER" id="PTHR18867:SF12">
    <property type="entry name" value="DNA REPAIR PROTEIN RAD50"/>
    <property type="match status" value="1"/>
</dbReference>
<dbReference type="Pfam" id="PF13476">
    <property type="entry name" value="AAA_23"/>
    <property type="match status" value="1"/>
</dbReference>
<dbReference type="FunFam" id="3.40.50.300:FF:000947">
    <property type="entry name" value="DNA repair protein RAD50"/>
    <property type="match status" value="1"/>
</dbReference>
<keyword evidence="9" id="KW-0378">Hydrolase</keyword>
<reference evidence="18 19" key="1">
    <citation type="journal article" date="2018" name="BMC Genomics">
        <title>Comparative genome analyses reveal sequence features reflecting distinct modes of host-adaptation between dicot and monocot powdery mildew.</title>
        <authorList>
            <person name="Wu Y."/>
            <person name="Ma X."/>
            <person name="Pan Z."/>
            <person name="Kale S.D."/>
            <person name="Song Y."/>
            <person name="King H."/>
            <person name="Zhang Q."/>
            <person name="Presley C."/>
            <person name="Deng X."/>
            <person name="Wei C.I."/>
            <person name="Xiao S."/>
        </authorList>
    </citation>
    <scope>NUCLEOTIDE SEQUENCE [LARGE SCALE GENOMIC DNA]</scope>
    <source>
        <strain evidence="18">UMSG3</strain>
    </source>
</reference>
<dbReference type="NCBIfam" id="TIGR00606">
    <property type="entry name" value="rad50"/>
    <property type="match status" value="1"/>
</dbReference>
<feature type="compositionally biased region" description="Basic and acidic residues" evidence="16">
    <location>
        <begin position="84"/>
        <end position="101"/>
    </location>
</feature>
<keyword evidence="6" id="KW-0158">Chromosome</keyword>
<name>A0A420I644_9PEZI</name>
<dbReference type="SUPFAM" id="SSF52540">
    <property type="entry name" value="P-loop containing nucleoside triphosphate hydrolases"/>
    <property type="match status" value="1"/>
</dbReference>
<dbReference type="Proteomes" id="UP000283383">
    <property type="component" value="Unassembled WGS sequence"/>
</dbReference>
<keyword evidence="7" id="KW-0479">Metal-binding</keyword>
<dbReference type="GO" id="GO:0007004">
    <property type="term" value="P:telomere maintenance via telomerase"/>
    <property type="evidence" value="ECO:0007669"/>
    <property type="project" value="TreeGrafter"/>
</dbReference>
<dbReference type="InterPro" id="IPR038729">
    <property type="entry name" value="Rad50/SbcC_AAA"/>
</dbReference>
<dbReference type="GO" id="GO:0043047">
    <property type="term" value="F:single-stranded telomeric DNA binding"/>
    <property type="evidence" value="ECO:0007669"/>
    <property type="project" value="TreeGrafter"/>
</dbReference>
<feature type="coiled-coil region" evidence="15">
    <location>
        <begin position="1354"/>
        <end position="1426"/>
    </location>
</feature>
<evidence type="ECO:0000256" key="4">
    <source>
        <dbReference type="ARBA" id="ARBA00009439"/>
    </source>
</evidence>